<reference evidence="2 3" key="1">
    <citation type="submission" date="2019-02" db="EMBL/GenBank/DDBJ databases">
        <title>Deep-cultivation of Planctomycetes and their phenomic and genomic characterization uncovers novel biology.</title>
        <authorList>
            <person name="Wiegand S."/>
            <person name="Jogler M."/>
            <person name="Boedeker C."/>
            <person name="Pinto D."/>
            <person name="Vollmers J."/>
            <person name="Rivas-Marin E."/>
            <person name="Kohn T."/>
            <person name="Peeters S.H."/>
            <person name="Heuer A."/>
            <person name="Rast P."/>
            <person name="Oberbeckmann S."/>
            <person name="Bunk B."/>
            <person name="Jeske O."/>
            <person name="Meyerdierks A."/>
            <person name="Storesund J.E."/>
            <person name="Kallscheuer N."/>
            <person name="Luecker S."/>
            <person name="Lage O.M."/>
            <person name="Pohl T."/>
            <person name="Merkel B.J."/>
            <person name="Hornburger P."/>
            <person name="Mueller R.-W."/>
            <person name="Bruemmer F."/>
            <person name="Labrenz M."/>
            <person name="Spormann A.M."/>
            <person name="Op Den Camp H."/>
            <person name="Overmann J."/>
            <person name="Amann R."/>
            <person name="Jetten M.S.M."/>
            <person name="Mascher T."/>
            <person name="Medema M.H."/>
            <person name="Devos D.P."/>
            <person name="Kaster A.-K."/>
            <person name="Ovreas L."/>
            <person name="Rohde M."/>
            <person name="Galperin M.Y."/>
            <person name="Jogler C."/>
        </authorList>
    </citation>
    <scope>NUCLEOTIDE SEQUENCE [LARGE SCALE GENOMIC DNA]</scope>
    <source>
        <strain evidence="2 3">Poly41</strain>
    </source>
</reference>
<feature type="transmembrane region" description="Helical" evidence="1">
    <location>
        <begin position="483"/>
        <end position="500"/>
    </location>
</feature>
<comment type="caution">
    <text evidence="2">The sequence shown here is derived from an EMBL/GenBank/DDBJ whole genome shotgun (WGS) entry which is preliminary data.</text>
</comment>
<dbReference type="Proteomes" id="UP000319143">
    <property type="component" value="Unassembled WGS sequence"/>
</dbReference>
<feature type="transmembrane region" description="Helical" evidence="1">
    <location>
        <begin position="279"/>
        <end position="298"/>
    </location>
</feature>
<feature type="transmembrane region" description="Helical" evidence="1">
    <location>
        <begin position="557"/>
        <end position="578"/>
    </location>
</feature>
<keyword evidence="1" id="KW-0472">Membrane</keyword>
<keyword evidence="3" id="KW-1185">Reference proteome</keyword>
<evidence type="ECO:0000313" key="2">
    <source>
        <dbReference type="EMBL" id="TWU38607.1"/>
    </source>
</evidence>
<organism evidence="2 3">
    <name type="scientific">Novipirellula artificiosorum</name>
    <dbReference type="NCBI Taxonomy" id="2528016"/>
    <lineage>
        <taxon>Bacteria</taxon>
        <taxon>Pseudomonadati</taxon>
        <taxon>Planctomycetota</taxon>
        <taxon>Planctomycetia</taxon>
        <taxon>Pirellulales</taxon>
        <taxon>Pirellulaceae</taxon>
        <taxon>Novipirellula</taxon>
    </lineage>
</organism>
<dbReference type="SUPFAM" id="SSF52058">
    <property type="entry name" value="L domain-like"/>
    <property type="match status" value="1"/>
</dbReference>
<dbReference type="RefSeq" id="WP_146527021.1">
    <property type="nucleotide sequence ID" value="NZ_SJPV01000004.1"/>
</dbReference>
<feature type="transmembrane region" description="Helical" evidence="1">
    <location>
        <begin position="647"/>
        <end position="672"/>
    </location>
</feature>
<feature type="transmembrane region" description="Helical" evidence="1">
    <location>
        <begin position="506"/>
        <end position="526"/>
    </location>
</feature>
<sequence length="685" mass="75136">MWTRSYWVFITYLKRPLSWLFAVAAVLCSVVLYNLIDDKVRSVDNEVLSGKVISSFEQLESVLAGDPARPVELDYGQLFGLATRKVFPHPRSEMLHIGPEEQALIHAALEPVENLKNVVAMKAGHAVDQATINRIAKFKTLKRLSIFADLGYESLDFQPLSNLSELEVLQLGVVNRVESLRPLAELPNLHTLGIGYPMLLHKHGLDEFARLPHLRTLSLPDLRSYRGLQDSVGKLRQSKTLQRINYGVSWDDADALADMRSLVAGIDVEPSKYRPARHVVLFFALLAVAIAGFPTMHLAGQLSLPSSYLVPLYRAPHYLVACLLITTLISLATAGLVSLGANALTASSLMLCVASLNVWSGTRVLRKGNVTAKTWFVNLLVALPVSLFPFLLLASSFSRPMWVENYLMSDQVVIPLLCLVIAARLGWLAYCNLESRLATRIELGLPAVLSFHDLQALSAAQADTSSSALSGNPQMAVGMKLPIVAKAALAVTLLAIPLRALGYEDLGRTAAMTCLGAFFLCVYLTGVKWWKEMPYFAATTTRPPDRMGHVNRLMRGITADLVALAPLLLACIVATSLFGPWHWEGIGLRFLHGVVAVASITLAVYAVILWIVAIRSVIGIAILAFVCYMPCSMMVMQVAVIDRMASPLLSGITVVLSGCAFALISVAAIYFARRYFARIEWARFH</sequence>
<feature type="transmembrane region" description="Helical" evidence="1">
    <location>
        <begin position="412"/>
        <end position="430"/>
    </location>
</feature>
<name>A0A5C6DRW3_9BACT</name>
<accession>A0A5C6DRW3</accession>
<feature type="transmembrane region" description="Helical" evidence="1">
    <location>
        <begin position="620"/>
        <end position="641"/>
    </location>
</feature>
<feature type="transmembrane region" description="Helical" evidence="1">
    <location>
        <begin position="590"/>
        <end position="613"/>
    </location>
</feature>
<dbReference type="InterPro" id="IPR032675">
    <property type="entry name" value="LRR_dom_sf"/>
</dbReference>
<evidence type="ECO:0000256" key="1">
    <source>
        <dbReference type="SAM" id="Phobius"/>
    </source>
</evidence>
<feature type="transmembrane region" description="Helical" evidence="1">
    <location>
        <begin position="375"/>
        <end position="392"/>
    </location>
</feature>
<evidence type="ECO:0008006" key="4">
    <source>
        <dbReference type="Google" id="ProtNLM"/>
    </source>
</evidence>
<dbReference type="Gene3D" id="3.80.10.10">
    <property type="entry name" value="Ribonuclease Inhibitor"/>
    <property type="match status" value="1"/>
</dbReference>
<evidence type="ECO:0000313" key="3">
    <source>
        <dbReference type="Proteomes" id="UP000319143"/>
    </source>
</evidence>
<keyword evidence="1" id="KW-1133">Transmembrane helix</keyword>
<dbReference type="EMBL" id="SJPV01000004">
    <property type="protein sequence ID" value="TWU38607.1"/>
    <property type="molecule type" value="Genomic_DNA"/>
</dbReference>
<dbReference type="AlphaFoldDB" id="A0A5C6DRW3"/>
<gene>
    <name evidence="2" type="ORF">Poly41_30840</name>
</gene>
<feature type="transmembrane region" description="Helical" evidence="1">
    <location>
        <begin position="318"/>
        <end position="341"/>
    </location>
</feature>
<keyword evidence="1" id="KW-0812">Transmembrane</keyword>
<protein>
    <recommendedName>
        <fullName evidence="4">Leucine Rich repeats (2 copies)</fullName>
    </recommendedName>
</protein>
<proteinExistence type="predicted"/>
<feature type="transmembrane region" description="Helical" evidence="1">
    <location>
        <begin position="17"/>
        <end position="36"/>
    </location>
</feature>